<dbReference type="AlphaFoldDB" id="A0A4P7IHC2"/>
<sequence length="110" mass="11876">MTIRMWTEAMTRAQVAWDDQAEALHGPLRNLAQAEAELLGSRVGPVAATFLATWETRVDGLRRAAAAHADALAGAAYDIHSADAETVQGVQDLLMWADRDAQPFSYGPTP</sequence>
<accession>A0A4P7IHC2</accession>
<gene>
    <name evidence="1" type="ORF">EXE58_15265</name>
</gene>
<organism evidence="1 2">
    <name type="scientific">Nocardioides seonyuensis</name>
    <dbReference type="NCBI Taxonomy" id="2518371"/>
    <lineage>
        <taxon>Bacteria</taxon>
        <taxon>Bacillati</taxon>
        <taxon>Actinomycetota</taxon>
        <taxon>Actinomycetes</taxon>
        <taxon>Propionibacteriales</taxon>
        <taxon>Nocardioidaceae</taxon>
        <taxon>Nocardioides</taxon>
    </lineage>
</organism>
<dbReference type="KEGG" id="nsn:EXE58_15265"/>
<dbReference type="RefSeq" id="WP_135268670.1">
    <property type="nucleotide sequence ID" value="NZ_CP038436.1"/>
</dbReference>
<dbReference type="EMBL" id="CP038436">
    <property type="protein sequence ID" value="QBX56685.1"/>
    <property type="molecule type" value="Genomic_DNA"/>
</dbReference>
<proteinExistence type="predicted"/>
<name>A0A4P7IHC2_9ACTN</name>
<evidence type="ECO:0008006" key="3">
    <source>
        <dbReference type="Google" id="ProtNLM"/>
    </source>
</evidence>
<dbReference type="OrthoDB" id="3782988at2"/>
<keyword evidence="2" id="KW-1185">Reference proteome</keyword>
<reference evidence="1 2" key="1">
    <citation type="submission" date="2019-03" db="EMBL/GenBank/DDBJ databases">
        <title>Three New Species of Nocardioides, Nocardioides euryhalodurans sp. nov., Nocardioides seonyuensis sp. nov. and Nocardioides eburneoflavus sp. nov. Iolated from Soil.</title>
        <authorList>
            <person name="Roh S.G."/>
            <person name="Lee C."/>
            <person name="Kim M.-K."/>
            <person name="Kim S.B."/>
        </authorList>
    </citation>
    <scope>NUCLEOTIDE SEQUENCE [LARGE SCALE GENOMIC DNA]</scope>
    <source>
        <strain evidence="1 2">MMS17-SY207-3</strain>
    </source>
</reference>
<evidence type="ECO:0000313" key="2">
    <source>
        <dbReference type="Proteomes" id="UP000294853"/>
    </source>
</evidence>
<protein>
    <recommendedName>
        <fullName evidence="3">PPE domain-containing protein</fullName>
    </recommendedName>
</protein>
<dbReference type="Proteomes" id="UP000294853">
    <property type="component" value="Chromosome"/>
</dbReference>
<evidence type="ECO:0000313" key="1">
    <source>
        <dbReference type="EMBL" id="QBX56685.1"/>
    </source>
</evidence>